<evidence type="ECO:0000313" key="8">
    <source>
        <dbReference type="Proteomes" id="UP000070394"/>
    </source>
</evidence>
<dbReference type="Proteomes" id="UP000070394">
    <property type="component" value="Unassembled WGS sequence"/>
</dbReference>
<feature type="transmembrane region" description="Helical" evidence="5">
    <location>
        <begin position="303"/>
        <end position="319"/>
    </location>
</feature>
<organism evidence="7 8">
    <name type="scientific">Lachnoanaerobaculum saburreum</name>
    <dbReference type="NCBI Taxonomy" id="467210"/>
    <lineage>
        <taxon>Bacteria</taxon>
        <taxon>Bacillati</taxon>
        <taxon>Bacillota</taxon>
        <taxon>Clostridia</taxon>
        <taxon>Lachnospirales</taxon>
        <taxon>Lachnospiraceae</taxon>
        <taxon>Lachnoanaerobaculum</taxon>
    </lineage>
</organism>
<comment type="caution">
    <text evidence="7">The sequence shown here is derived from an EMBL/GenBank/DDBJ whole genome shotgun (WGS) entry which is preliminary data.</text>
</comment>
<evidence type="ECO:0000256" key="2">
    <source>
        <dbReference type="ARBA" id="ARBA00022692"/>
    </source>
</evidence>
<feature type="transmembrane region" description="Helical" evidence="5">
    <location>
        <begin position="273"/>
        <end position="291"/>
    </location>
</feature>
<protein>
    <submittedName>
        <fullName evidence="7">K+-dependent Na+/Ca+ exchanger family protein</fullName>
    </submittedName>
</protein>
<feature type="transmembrane region" description="Helical" evidence="5">
    <location>
        <begin position="138"/>
        <end position="155"/>
    </location>
</feature>
<keyword evidence="2 5" id="KW-0812">Transmembrane</keyword>
<dbReference type="PANTHER" id="PTHR10846">
    <property type="entry name" value="SODIUM/POTASSIUM/CALCIUM EXCHANGER"/>
    <property type="match status" value="1"/>
</dbReference>
<comment type="subcellular location">
    <subcellularLocation>
        <location evidence="1">Membrane</location>
        <topology evidence="1">Multi-pass membrane protein</topology>
    </subcellularLocation>
</comment>
<feature type="transmembrane region" description="Helical" evidence="5">
    <location>
        <begin position="213"/>
        <end position="234"/>
    </location>
</feature>
<feature type="transmembrane region" description="Helical" evidence="5">
    <location>
        <begin position="113"/>
        <end position="132"/>
    </location>
</feature>
<dbReference type="PATRIC" id="fig|467210.3.peg.1605"/>
<feature type="transmembrane region" description="Helical" evidence="5">
    <location>
        <begin position="45"/>
        <end position="66"/>
    </location>
</feature>
<feature type="transmembrane region" description="Helical" evidence="5">
    <location>
        <begin position="12"/>
        <end position="33"/>
    </location>
</feature>
<feature type="transmembrane region" description="Helical" evidence="5">
    <location>
        <begin position="241"/>
        <end position="261"/>
    </location>
</feature>
<evidence type="ECO:0000259" key="6">
    <source>
        <dbReference type="Pfam" id="PF01699"/>
    </source>
</evidence>
<dbReference type="AlphaFoldDB" id="A0A133ZND5"/>
<dbReference type="PANTHER" id="PTHR10846:SF8">
    <property type="entry name" value="INNER MEMBRANE PROTEIN YRBG"/>
    <property type="match status" value="1"/>
</dbReference>
<dbReference type="InterPro" id="IPR004481">
    <property type="entry name" value="K/Na/Ca-exchanger"/>
</dbReference>
<dbReference type="GO" id="GO:0005262">
    <property type="term" value="F:calcium channel activity"/>
    <property type="evidence" value="ECO:0007669"/>
    <property type="project" value="TreeGrafter"/>
</dbReference>
<evidence type="ECO:0000313" key="7">
    <source>
        <dbReference type="EMBL" id="KXB56944.1"/>
    </source>
</evidence>
<feature type="transmembrane region" description="Helical" evidence="5">
    <location>
        <begin position="175"/>
        <end position="193"/>
    </location>
</feature>
<dbReference type="EMBL" id="LSDA01000096">
    <property type="protein sequence ID" value="KXB56944.1"/>
    <property type="molecule type" value="Genomic_DNA"/>
</dbReference>
<feature type="transmembrane region" description="Helical" evidence="5">
    <location>
        <begin position="78"/>
        <end position="101"/>
    </location>
</feature>
<dbReference type="GO" id="GO:0005886">
    <property type="term" value="C:plasma membrane"/>
    <property type="evidence" value="ECO:0007669"/>
    <property type="project" value="TreeGrafter"/>
</dbReference>
<dbReference type="InterPro" id="IPR044880">
    <property type="entry name" value="NCX_ion-bd_dom_sf"/>
</dbReference>
<proteinExistence type="predicted"/>
<dbReference type="GO" id="GO:0008273">
    <property type="term" value="F:calcium, potassium:sodium antiporter activity"/>
    <property type="evidence" value="ECO:0007669"/>
    <property type="project" value="TreeGrafter"/>
</dbReference>
<dbReference type="InterPro" id="IPR004837">
    <property type="entry name" value="NaCa_Exmemb"/>
</dbReference>
<keyword evidence="3 5" id="KW-1133">Transmembrane helix</keyword>
<evidence type="ECO:0000256" key="1">
    <source>
        <dbReference type="ARBA" id="ARBA00004141"/>
    </source>
</evidence>
<gene>
    <name evidence="7" type="ORF">HMPREF1866_01619</name>
</gene>
<sequence>MCVQKQNEKENIMVYIWLIIGFVCLVGGANFFVEGASQVARKLNVPSVVIGLTIVAFGTSAPEAAVSIDAALKGSNAIALNNVIGSNIFNLLAVVGICGIIHTMPVDKSLLKFDYVVNIIITIITLAFIFLTSGIGRIEGAVLLIIFIVYMIYTVRSALKGSSDNKDENKKKLPLPLAIVYIVGGLVLVVLGGDKVVESAKEIALMFGMSETLVGLTIVAIGTSLPELVTSIVASSKGENGLALGNVIGSNIFNIIFILAFSSVLNPIGADVVAVYDTFFLLCATLMVYILAKNDGEISKKEGLAMVIAYIAYTVFIILR</sequence>
<keyword evidence="4 5" id="KW-0472">Membrane</keyword>
<dbReference type="NCBIfam" id="TIGR00367">
    <property type="entry name" value="calcium/sodium antiporter"/>
    <property type="match status" value="1"/>
</dbReference>
<feature type="domain" description="Sodium/calcium exchanger membrane region" evidence="6">
    <location>
        <begin position="178"/>
        <end position="318"/>
    </location>
</feature>
<dbReference type="Gene3D" id="1.20.1420.30">
    <property type="entry name" value="NCX, central ion-binding region"/>
    <property type="match status" value="1"/>
</dbReference>
<keyword evidence="8" id="KW-1185">Reference proteome</keyword>
<reference evidence="8" key="1">
    <citation type="submission" date="2016-01" db="EMBL/GenBank/DDBJ databases">
        <authorList>
            <person name="Mitreva M."/>
            <person name="Pepin K.H."/>
            <person name="Mihindukulasuriya K.A."/>
            <person name="Fulton R."/>
            <person name="Fronick C."/>
            <person name="O'Laughlin M."/>
            <person name="Miner T."/>
            <person name="Herter B."/>
            <person name="Rosa B.A."/>
            <person name="Cordes M."/>
            <person name="Tomlinson C."/>
            <person name="Wollam A."/>
            <person name="Palsikar V.B."/>
            <person name="Mardis E.R."/>
            <person name="Wilson R.K."/>
        </authorList>
    </citation>
    <scope>NUCLEOTIDE SEQUENCE [LARGE SCALE GENOMIC DNA]</scope>
    <source>
        <strain evidence="8">DNF00896</strain>
    </source>
</reference>
<dbReference type="Pfam" id="PF01699">
    <property type="entry name" value="Na_Ca_ex"/>
    <property type="match status" value="2"/>
</dbReference>
<accession>A0A133ZND5</accession>
<evidence type="ECO:0000256" key="4">
    <source>
        <dbReference type="ARBA" id="ARBA00023136"/>
    </source>
</evidence>
<evidence type="ECO:0000256" key="3">
    <source>
        <dbReference type="ARBA" id="ARBA00022989"/>
    </source>
</evidence>
<dbReference type="GO" id="GO:0006874">
    <property type="term" value="P:intracellular calcium ion homeostasis"/>
    <property type="evidence" value="ECO:0007669"/>
    <property type="project" value="TreeGrafter"/>
</dbReference>
<name>A0A133ZND5_9FIRM</name>
<feature type="domain" description="Sodium/calcium exchanger membrane region" evidence="6">
    <location>
        <begin position="15"/>
        <end position="154"/>
    </location>
</feature>
<evidence type="ECO:0000256" key="5">
    <source>
        <dbReference type="SAM" id="Phobius"/>
    </source>
</evidence>